<evidence type="ECO:0000313" key="10">
    <source>
        <dbReference type="Proteomes" id="UP001238088"/>
    </source>
</evidence>
<dbReference type="SUPFAM" id="SSF51735">
    <property type="entry name" value="NAD(P)-binding Rossmann-fold domains"/>
    <property type="match status" value="1"/>
</dbReference>
<feature type="domain" description="Alcohol dehydrogenase-like N-terminal" evidence="8">
    <location>
        <begin position="24"/>
        <end position="114"/>
    </location>
</feature>
<keyword evidence="3 6" id="KW-0479">Metal-binding</keyword>
<gene>
    <name evidence="9" type="ORF">J2S17_002895</name>
</gene>
<comment type="cofactor">
    <cofactor evidence="1 6">
        <name>Zn(2+)</name>
        <dbReference type="ChEBI" id="CHEBI:29105"/>
    </cofactor>
</comment>
<feature type="domain" description="Alcohol dehydrogenase-like C-terminal" evidence="7">
    <location>
        <begin position="173"/>
        <end position="268"/>
    </location>
</feature>
<dbReference type="InterPro" id="IPR011032">
    <property type="entry name" value="GroES-like_sf"/>
</dbReference>
<evidence type="ECO:0000256" key="5">
    <source>
        <dbReference type="ARBA" id="ARBA00023002"/>
    </source>
</evidence>
<protein>
    <submittedName>
        <fullName evidence="9">L-iditol 2-dehydrogenase</fullName>
        <ecNumber evidence="9">1.1.1.14</ecNumber>
    </submittedName>
</protein>
<dbReference type="InterPro" id="IPR013149">
    <property type="entry name" value="ADH-like_C"/>
</dbReference>
<name>A0ABU0AKV1_9BACI</name>
<keyword evidence="10" id="KW-1185">Reference proteome</keyword>
<dbReference type="GO" id="GO:0003939">
    <property type="term" value="F:L-iditol 2-dehydrogenase (NAD+) activity"/>
    <property type="evidence" value="ECO:0007669"/>
    <property type="project" value="UniProtKB-EC"/>
</dbReference>
<dbReference type="EC" id="1.1.1.14" evidence="9"/>
<evidence type="ECO:0000259" key="8">
    <source>
        <dbReference type="Pfam" id="PF08240"/>
    </source>
</evidence>
<dbReference type="Gene3D" id="3.90.180.10">
    <property type="entry name" value="Medium-chain alcohol dehydrogenases, catalytic domain"/>
    <property type="match status" value="1"/>
</dbReference>
<dbReference type="EMBL" id="JAUSUB010000012">
    <property type="protein sequence ID" value="MDQ0271008.1"/>
    <property type="molecule type" value="Genomic_DNA"/>
</dbReference>
<dbReference type="Pfam" id="PF08240">
    <property type="entry name" value="ADH_N"/>
    <property type="match status" value="1"/>
</dbReference>
<keyword evidence="4 6" id="KW-0862">Zinc</keyword>
<evidence type="ECO:0000259" key="7">
    <source>
        <dbReference type="Pfam" id="PF00107"/>
    </source>
</evidence>
<proteinExistence type="inferred from homology"/>
<evidence type="ECO:0000256" key="2">
    <source>
        <dbReference type="ARBA" id="ARBA00008072"/>
    </source>
</evidence>
<evidence type="ECO:0000256" key="3">
    <source>
        <dbReference type="ARBA" id="ARBA00022723"/>
    </source>
</evidence>
<evidence type="ECO:0000256" key="6">
    <source>
        <dbReference type="RuleBase" id="RU361277"/>
    </source>
</evidence>
<dbReference type="PANTHER" id="PTHR43350:SF19">
    <property type="entry name" value="D-GULOSIDE 3-DEHYDROGENASE"/>
    <property type="match status" value="1"/>
</dbReference>
<dbReference type="InterPro" id="IPR002328">
    <property type="entry name" value="ADH_Zn_CS"/>
</dbReference>
<dbReference type="Gene3D" id="3.40.50.720">
    <property type="entry name" value="NAD(P)-binding Rossmann-like Domain"/>
    <property type="match status" value="1"/>
</dbReference>
<dbReference type="RefSeq" id="WP_307475875.1">
    <property type="nucleotide sequence ID" value="NZ_JAUSUB010000012.1"/>
</dbReference>
<dbReference type="InterPro" id="IPR036291">
    <property type="entry name" value="NAD(P)-bd_dom_sf"/>
</dbReference>
<evidence type="ECO:0000256" key="4">
    <source>
        <dbReference type="ARBA" id="ARBA00022833"/>
    </source>
</evidence>
<evidence type="ECO:0000313" key="9">
    <source>
        <dbReference type="EMBL" id="MDQ0271008.1"/>
    </source>
</evidence>
<keyword evidence="5 9" id="KW-0560">Oxidoreductase</keyword>
<dbReference type="SUPFAM" id="SSF50129">
    <property type="entry name" value="GroES-like"/>
    <property type="match status" value="1"/>
</dbReference>
<comment type="similarity">
    <text evidence="2 6">Belongs to the zinc-containing alcohol dehydrogenase family.</text>
</comment>
<comment type="caution">
    <text evidence="9">The sequence shown here is derived from an EMBL/GenBank/DDBJ whole genome shotgun (WGS) entry which is preliminary data.</text>
</comment>
<reference evidence="9 10" key="1">
    <citation type="submission" date="2023-07" db="EMBL/GenBank/DDBJ databases">
        <title>Genomic Encyclopedia of Type Strains, Phase IV (KMG-IV): sequencing the most valuable type-strain genomes for metagenomic binning, comparative biology and taxonomic classification.</title>
        <authorList>
            <person name="Goeker M."/>
        </authorList>
    </citation>
    <scope>NUCLEOTIDE SEQUENCE [LARGE SCALE GENOMIC DNA]</scope>
    <source>
        <strain evidence="9 10">DSM 23494</strain>
    </source>
</reference>
<dbReference type="InterPro" id="IPR013154">
    <property type="entry name" value="ADH-like_N"/>
</dbReference>
<evidence type="ECO:0000256" key="1">
    <source>
        <dbReference type="ARBA" id="ARBA00001947"/>
    </source>
</evidence>
<sequence length="344" mass="37985">MKTLVITPEGELEVIEVEKPTINAKQALVKTVSSGICGTDATIIKKSFKGVDDSSYPLMLGHEGVGEVIEIGAEVKSYQVGDIVVLSFAPEVMSGSQKIHSVWGSFSEYGVVEDIIAYEAEEVPEVAYAQAVLPPFIKKEEAPVIVTLREVLSTILYFNIKPLDSVVVYGSGPVATTFVKLLRLLGVQDIVAVVRSEAKQKLLLEYGASKAINSSTEDVKKEVYKQFSEGVSYVLDAVGSEEVINEAMALLKDRGEILCYGVPKVNKMVLDWSSSAYNWKLNFQQMPSKKEEGECHNQIISWIKEGKLSLESFISDYYSFNDITAAFKDYLEGKTMKKVIITYN</sequence>
<organism evidence="9 10">
    <name type="scientific">Cytobacillus purgationiresistens</name>
    <dbReference type="NCBI Taxonomy" id="863449"/>
    <lineage>
        <taxon>Bacteria</taxon>
        <taxon>Bacillati</taxon>
        <taxon>Bacillota</taxon>
        <taxon>Bacilli</taxon>
        <taxon>Bacillales</taxon>
        <taxon>Bacillaceae</taxon>
        <taxon>Cytobacillus</taxon>
    </lineage>
</organism>
<dbReference type="PANTHER" id="PTHR43350">
    <property type="entry name" value="NAD-DEPENDENT ALCOHOL DEHYDROGENASE"/>
    <property type="match status" value="1"/>
</dbReference>
<accession>A0ABU0AKV1</accession>
<dbReference type="Proteomes" id="UP001238088">
    <property type="component" value="Unassembled WGS sequence"/>
</dbReference>
<dbReference type="PROSITE" id="PS00059">
    <property type="entry name" value="ADH_ZINC"/>
    <property type="match status" value="1"/>
</dbReference>
<dbReference type="Pfam" id="PF00107">
    <property type="entry name" value="ADH_zinc_N"/>
    <property type="match status" value="1"/>
</dbReference>